<evidence type="ECO:0000313" key="3">
    <source>
        <dbReference type="Proteomes" id="UP001066276"/>
    </source>
</evidence>
<dbReference type="Proteomes" id="UP001066276">
    <property type="component" value="Chromosome 3_1"/>
</dbReference>
<dbReference type="EMBL" id="JANPWB010000005">
    <property type="protein sequence ID" value="KAJ1186837.1"/>
    <property type="molecule type" value="Genomic_DNA"/>
</dbReference>
<evidence type="ECO:0000256" key="1">
    <source>
        <dbReference type="SAM" id="MobiDB-lite"/>
    </source>
</evidence>
<proteinExistence type="predicted"/>
<organism evidence="2 3">
    <name type="scientific">Pleurodeles waltl</name>
    <name type="common">Iberian ribbed newt</name>
    <dbReference type="NCBI Taxonomy" id="8319"/>
    <lineage>
        <taxon>Eukaryota</taxon>
        <taxon>Metazoa</taxon>
        <taxon>Chordata</taxon>
        <taxon>Craniata</taxon>
        <taxon>Vertebrata</taxon>
        <taxon>Euteleostomi</taxon>
        <taxon>Amphibia</taxon>
        <taxon>Batrachia</taxon>
        <taxon>Caudata</taxon>
        <taxon>Salamandroidea</taxon>
        <taxon>Salamandridae</taxon>
        <taxon>Pleurodelinae</taxon>
        <taxon>Pleurodeles</taxon>
    </lineage>
</organism>
<protein>
    <submittedName>
        <fullName evidence="2">Uncharacterized protein</fullName>
    </submittedName>
</protein>
<gene>
    <name evidence="2" type="ORF">NDU88_003617</name>
</gene>
<reference evidence="2" key="1">
    <citation type="journal article" date="2022" name="bioRxiv">
        <title>Sequencing and chromosome-scale assembly of the giantPleurodeles waltlgenome.</title>
        <authorList>
            <person name="Brown T."/>
            <person name="Elewa A."/>
            <person name="Iarovenko S."/>
            <person name="Subramanian E."/>
            <person name="Araus A.J."/>
            <person name="Petzold A."/>
            <person name="Susuki M."/>
            <person name="Suzuki K.-i.T."/>
            <person name="Hayashi T."/>
            <person name="Toyoda A."/>
            <person name="Oliveira C."/>
            <person name="Osipova E."/>
            <person name="Leigh N.D."/>
            <person name="Simon A."/>
            <person name="Yun M.H."/>
        </authorList>
    </citation>
    <scope>NUCLEOTIDE SEQUENCE</scope>
    <source>
        <strain evidence="2">20211129_DDA</strain>
        <tissue evidence="2">Liver</tissue>
    </source>
</reference>
<dbReference type="AlphaFoldDB" id="A0AAV7UD54"/>
<evidence type="ECO:0000313" key="2">
    <source>
        <dbReference type="EMBL" id="KAJ1186837.1"/>
    </source>
</evidence>
<feature type="region of interest" description="Disordered" evidence="1">
    <location>
        <begin position="45"/>
        <end position="70"/>
    </location>
</feature>
<sequence length="123" mass="13623">MGLQYAAQWKREAMCFRAAGTSRTCLRLVAAAPYAKNLRLHIPETTEVAASTESTEDTQTHGKHDGNPLQIEPTLSMVDVVDELKGTRAELAAKIDSIAIDVNLLRTDLSDVAERERQQLKKM</sequence>
<accession>A0AAV7UD54</accession>
<name>A0AAV7UD54_PLEWA</name>
<keyword evidence="3" id="KW-1185">Reference proteome</keyword>
<comment type="caution">
    <text evidence="2">The sequence shown here is derived from an EMBL/GenBank/DDBJ whole genome shotgun (WGS) entry which is preliminary data.</text>
</comment>